<keyword evidence="1" id="KW-0812">Transmembrane</keyword>
<feature type="domain" description="Glycosyltransferase subfamily 4-like N-terminal" evidence="3">
    <location>
        <begin position="18"/>
        <end position="179"/>
    </location>
</feature>
<reference evidence="4 5" key="1">
    <citation type="submission" date="2021-08" db="EMBL/GenBank/DDBJ databases">
        <title>The genome sequence of Chitinophaga sp. B61.</title>
        <authorList>
            <person name="Zhang X."/>
        </authorList>
    </citation>
    <scope>NUCLEOTIDE SEQUENCE [LARGE SCALE GENOMIC DNA]</scope>
    <source>
        <strain evidence="4 5">B61</strain>
    </source>
</reference>
<organism evidence="4 5">
    <name type="scientific">Chitinophaga rhizophila</name>
    <dbReference type="NCBI Taxonomy" id="2866212"/>
    <lineage>
        <taxon>Bacteria</taxon>
        <taxon>Pseudomonadati</taxon>
        <taxon>Bacteroidota</taxon>
        <taxon>Chitinophagia</taxon>
        <taxon>Chitinophagales</taxon>
        <taxon>Chitinophagaceae</taxon>
        <taxon>Chitinophaga</taxon>
    </lineage>
</organism>
<protein>
    <submittedName>
        <fullName evidence="4">Glycosyltransferase family 4 protein</fullName>
    </submittedName>
</protein>
<accession>A0ABS7GFI2</accession>
<dbReference type="Gene3D" id="3.40.50.2000">
    <property type="entry name" value="Glycogen Phosphorylase B"/>
    <property type="match status" value="2"/>
</dbReference>
<evidence type="ECO:0000313" key="5">
    <source>
        <dbReference type="Proteomes" id="UP000812961"/>
    </source>
</evidence>
<evidence type="ECO:0000313" key="4">
    <source>
        <dbReference type="EMBL" id="MBW8686442.1"/>
    </source>
</evidence>
<evidence type="ECO:0000256" key="1">
    <source>
        <dbReference type="SAM" id="Phobius"/>
    </source>
</evidence>
<dbReference type="InterPro" id="IPR001296">
    <property type="entry name" value="Glyco_trans_1"/>
</dbReference>
<feature type="domain" description="Glycosyl transferase family 1" evidence="2">
    <location>
        <begin position="187"/>
        <end position="360"/>
    </location>
</feature>
<name>A0ABS7GFI2_9BACT</name>
<dbReference type="PANTHER" id="PTHR12526:SF630">
    <property type="entry name" value="GLYCOSYLTRANSFERASE"/>
    <property type="match status" value="1"/>
</dbReference>
<keyword evidence="1" id="KW-1133">Transmembrane helix</keyword>
<gene>
    <name evidence="4" type="ORF">K1Y79_19025</name>
</gene>
<dbReference type="CDD" id="cd03801">
    <property type="entry name" value="GT4_PimA-like"/>
    <property type="match status" value="1"/>
</dbReference>
<dbReference type="Pfam" id="PF00534">
    <property type="entry name" value="Glycos_transf_1"/>
    <property type="match status" value="1"/>
</dbReference>
<keyword evidence="1" id="KW-0472">Membrane</keyword>
<dbReference type="InterPro" id="IPR028098">
    <property type="entry name" value="Glyco_trans_4-like_N"/>
</dbReference>
<dbReference type="SUPFAM" id="SSF53756">
    <property type="entry name" value="UDP-Glycosyltransferase/glycogen phosphorylase"/>
    <property type="match status" value="1"/>
</dbReference>
<dbReference type="RefSeq" id="WP_220251743.1">
    <property type="nucleotide sequence ID" value="NZ_JAICCF010000003.1"/>
</dbReference>
<comment type="caution">
    <text evidence="4">The sequence shown here is derived from an EMBL/GenBank/DDBJ whole genome shotgun (WGS) entry which is preliminary data.</text>
</comment>
<proteinExistence type="predicted"/>
<dbReference type="Pfam" id="PF13439">
    <property type="entry name" value="Glyco_transf_4"/>
    <property type="match status" value="1"/>
</dbReference>
<dbReference type="Proteomes" id="UP000812961">
    <property type="component" value="Unassembled WGS sequence"/>
</dbReference>
<evidence type="ECO:0000259" key="3">
    <source>
        <dbReference type="Pfam" id="PF13439"/>
    </source>
</evidence>
<sequence length="384" mass="43108">MALTNKNIVFVLASTELGGAERQSILLARGLREQWKSNISFICLGKGPGRCTELLEQHRFEYTIIRKYTLYKFLHLPFALLSLLKFLLVLKRRKTDIIMPYCYESNVWSGLVRPFMKKGVDVIWNQRDDGRGIMSDSINRRAISNCSHFIANSDAGADYLIKDLFVREEKVSVIYNGVEEVTPALSRHQWREQHGFTDTGLLVCMLANLHVQKDHETLIKAWAKLMSNSPNIEGDYLLLAGRPQDTEEKLKRMVAEYGIENSVVFMGGVKDVHSMLAAIDISVLCAFEKSEGLPNAVLESMLHSLPVLGSDVAALHCALGAEMKAYLSPVSNAEVLADNLQKLFISAALRTELGKKNKERQQKVFSVDALIANSAKLIMNVIRH</sequence>
<keyword evidence="5" id="KW-1185">Reference proteome</keyword>
<feature type="transmembrane region" description="Helical" evidence="1">
    <location>
        <begin position="70"/>
        <end position="90"/>
    </location>
</feature>
<dbReference type="PANTHER" id="PTHR12526">
    <property type="entry name" value="GLYCOSYLTRANSFERASE"/>
    <property type="match status" value="1"/>
</dbReference>
<dbReference type="EMBL" id="JAICCF010000003">
    <property type="protein sequence ID" value="MBW8686442.1"/>
    <property type="molecule type" value="Genomic_DNA"/>
</dbReference>
<evidence type="ECO:0000259" key="2">
    <source>
        <dbReference type="Pfam" id="PF00534"/>
    </source>
</evidence>